<accession>A0A073KTT7</accession>
<dbReference type="Pfam" id="PF14037">
    <property type="entry name" value="YoqO"/>
    <property type="match status" value="1"/>
</dbReference>
<dbReference type="RefSeq" id="WP_033672146.1">
    <property type="nucleotide sequence ID" value="NZ_JOTM01000001.1"/>
</dbReference>
<keyword evidence="1" id="KW-1133">Transmembrane helix</keyword>
<feature type="transmembrane region" description="Helical" evidence="1">
    <location>
        <begin position="57"/>
        <end position="77"/>
    </location>
</feature>
<comment type="caution">
    <text evidence="2">The sequence shown here is derived from an EMBL/GenBank/DDBJ whole genome shotgun (WGS) entry which is preliminary data.</text>
</comment>
<keyword evidence="1" id="KW-0472">Membrane</keyword>
<dbReference type="AlphaFoldDB" id="A0A073KTT7"/>
<keyword evidence="1" id="KW-0812">Transmembrane</keyword>
<evidence type="ECO:0000313" key="3">
    <source>
        <dbReference type="Proteomes" id="UP000027778"/>
    </source>
</evidence>
<dbReference type="EMBL" id="JOTM01000001">
    <property type="protein sequence ID" value="KEK25808.1"/>
    <property type="molecule type" value="Genomic_DNA"/>
</dbReference>
<name>A0A073KTT7_9BACI</name>
<dbReference type="InterPro" id="IPR025621">
    <property type="entry name" value="YoqO"/>
</dbReference>
<reference evidence="2 3" key="1">
    <citation type="submission" date="2014-06" db="EMBL/GenBank/DDBJ databases">
        <title>Draft genome sequence of Bacillus gaemokensis JCM 15801 (MCCC 1A00707).</title>
        <authorList>
            <person name="Lai Q."/>
            <person name="Liu Y."/>
            <person name="Shao Z."/>
        </authorList>
    </citation>
    <scope>NUCLEOTIDE SEQUENCE [LARGE SCALE GENOMIC DNA]</scope>
    <source>
        <strain evidence="2 3">JCM 15801</strain>
    </source>
</reference>
<protein>
    <submittedName>
        <fullName evidence="2">Membrane protein</fullName>
    </submittedName>
</protein>
<evidence type="ECO:0000256" key="1">
    <source>
        <dbReference type="SAM" id="Phobius"/>
    </source>
</evidence>
<gene>
    <name evidence="2" type="ORF">BAGA_00805</name>
</gene>
<proteinExistence type="predicted"/>
<dbReference type="Proteomes" id="UP000027778">
    <property type="component" value="Unassembled WGS sequence"/>
</dbReference>
<evidence type="ECO:0000313" key="2">
    <source>
        <dbReference type="EMBL" id="KEK25808.1"/>
    </source>
</evidence>
<dbReference type="eggNOG" id="ENOG5030E11">
    <property type="taxonomic scope" value="Bacteria"/>
</dbReference>
<keyword evidence="3" id="KW-1185">Reference proteome</keyword>
<organism evidence="2 3">
    <name type="scientific">Bacillus gaemokensis</name>
    <dbReference type="NCBI Taxonomy" id="574375"/>
    <lineage>
        <taxon>Bacteria</taxon>
        <taxon>Bacillati</taxon>
        <taxon>Bacillota</taxon>
        <taxon>Bacilli</taxon>
        <taxon>Bacillales</taxon>
        <taxon>Bacillaceae</taxon>
        <taxon>Bacillus</taxon>
        <taxon>Bacillus cereus group</taxon>
    </lineage>
</organism>
<feature type="transmembrane region" description="Helical" evidence="1">
    <location>
        <begin position="28"/>
        <end position="45"/>
    </location>
</feature>
<feature type="transmembrane region" description="Helical" evidence="1">
    <location>
        <begin position="5"/>
        <end position="22"/>
    </location>
</feature>
<dbReference type="OrthoDB" id="2914991at2"/>
<feature type="transmembrane region" description="Helical" evidence="1">
    <location>
        <begin position="89"/>
        <end position="110"/>
    </location>
</feature>
<sequence>MKKKIGFYGVMICFLLSIILRSFIDSDWIAVILAVGVVCAFVGRWDELKTYSRKKKIVLGIEFVILVSTLPFILMAGNKQINRMPIFQGWLFFAELVYLLVILLVVGIIVTKINKKILVDDGSIT</sequence>